<feature type="transmembrane region" description="Helical" evidence="1">
    <location>
        <begin position="124"/>
        <end position="142"/>
    </location>
</feature>
<keyword evidence="3" id="KW-1185">Reference proteome</keyword>
<keyword evidence="1" id="KW-0472">Membrane</keyword>
<dbReference type="Pfam" id="PF06197">
    <property type="entry name" value="DUF998"/>
    <property type="match status" value="1"/>
</dbReference>
<sequence length="204" mass="21817">MESGMRYLRLAGVAAALIFVLTLVGFGAALDGYLQSVYPVALLGARGFPNATAFNLLAFVLPGMMAAAVTLALRLRLPRNADWLPRIGAQLVFLSALAFIAMGLLPLDPRDLESEASRFHGTAWMMWCLAFVPGACLLAAGLRQFPEWRLFARLSVFAAMIVLVAAFLLTSVIAAGIAQRLAFAAWLAWLALAGWQHGAATGKP</sequence>
<evidence type="ECO:0000313" key="3">
    <source>
        <dbReference type="Proteomes" id="UP001429354"/>
    </source>
</evidence>
<comment type="caution">
    <text evidence="2">The sequence shown here is derived from an EMBL/GenBank/DDBJ whole genome shotgun (WGS) entry which is preliminary data.</text>
</comment>
<dbReference type="InterPro" id="IPR009339">
    <property type="entry name" value="DUF998"/>
</dbReference>
<feature type="transmembrane region" description="Helical" evidence="1">
    <location>
        <begin position="87"/>
        <end position="104"/>
    </location>
</feature>
<reference evidence="2 3" key="1">
    <citation type="submission" date="2018-07" db="EMBL/GenBank/DDBJ databases">
        <title>Whole genome Sequencing of Pseudoxanthomonas gei KCTC 32298 (T).</title>
        <authorList>
            <person name="Kumar S."/>
            <person name="Bansal K."/>
            <person name="Kaur A."/>
            <person name="Patil P."/>
            <person name="Sharma S."/>
            <person name="Patil P.B."/>
        </authorList>
    </citation>
    <scope>NUCLEOTIDE SEQUENCE [LARGE SCALE GENOMIC DNA]</scope>
    <source>
        <strain evidence="2 3">KCTC 32298</strain>
    </source>
</reference>
<dbReference type="RefSeq" id="WP_162350220.1">
    <property type="nucleotide sequence ID" value="NZ_QOVG01000008.1"/>
</dbReference>
<protein>
    <submittedName>
        <fullName evidence="2">DUF998 domain-containing protein</fullName>
    </submittedName>
</protein>
<evidence type="ECO:0000256" key="1">
    <source>
        <dbReference type="SAM" id="Phobius"/>
    </source>
</evidence>
<organism evidence="2 3">
    <name type="scientific">Pseudoxanthomonas gei</name>
    <dbReference type="NCBI Taxonomy" id="1383030"/>
    <lineage>
        <taxon>Bacteria</taxon>
        <taxon>Pseudomonadati</taxon>
        <taxon>Pseudomonadota</taxon>
        <taxon>Gammaproteobacteria</taxon>
        <taxon>Lysobacterales</taxon>
        <taxon>Lysobacteraceae</taxon>
        <taxon>Pseudoxanthomonas</taxon>
    </lineage>
</organism>
<feature type="transmembrane region" description="Helical" evidence="1">
    <location>
        <begin position="154"/>
        <end position="177"/>
    </location>
</feature>
<keyword evidence="1" id="KW-1133">Transmembrane helix</keyword>
<keyword evidence="1" id="KW-0812">Transmembrane</keyword>
<accession>A0ABX0ADI2</accession>
<gene>
    <name evidence="2" type="ORF">DT603_12440</name>
</gene>
<evidence type="ECO:0000313" key="2">
    <source>
        <dbReference type="EMBL" id="NDK39650.1"/>
    </source>
</evidence>
<feature type="transmembrane region" description="Helical" evidence="1">
    <location>
        <begin position="53"/>
        <end position="75"/>
    </location>
</feature>
<proteinExistence type="predicted"/>
<dbReference type="EMBL" id="QOVG01000008">
    <property type="protein sequence ID" value="NDK39650.1"/>
    <property type="molecule type" value="Genomic_DNA"/>
</dbReference>
<name>A0ABX0ADI2_9GAMM</name>
<dbReference type="Proteomes" id="UP001429354">
    <property type="component" value="Unassembled WGS sequence"/>
</dbReference>